<dbReference type="EMBL" id="JSCE01000117">
    <property type="protein sequence ID" value="KHM52279.1"/>
    <property type="molecule type" value="Genomic_DNA"/>
</dbReference>
<reference evidence="1 2" key="1">
    <citation type="journal article" date="2013" name="PLoS ONE">
        <title>Identification and characterization of three novel lipases belonging to families II and V from Anaerovibrio lipolyticus 5ST.</title>
        <authorList>
            <person name="Prive F."/>
            <person name="Kaderbhai N.N."/>
            <person name="Girdwood S."/>
            <person name="Worgan H.J."/>
            <person name="Pinloche E."/>
            <person name="Scollan N.D."/>
            <person name="Huws S.A."/>
            <person name="Newbold C.J."/>
        </authorList>
    </citation>
    <scope>NUCLEOTIDE SEQUENCE [LARGE SCALE GENOMIC DNA]</scope>
    <source>
        <strain evidence="1 2">5S</strain>
    </source>
</reference>
<gene>
    <name evidence="1" type="ORF">NZ47_05745</name>
</gene>
<accession>A0A0B2JXH9</accession>
<evidence type="ECO:0000313" key="1">
    <source>
        <dbReference type="EMBL" id="KHM52279.1"/>
    </source>
</evidence>
<keyword evidence="2" id="KW-1185">Reference proteome</keyword>
<comment type="caution">
    <text evidence="1">The sequence shown here is derived from an EMBL/GenBank/DDBJ whole genome shotgun (WGS) entry which is preliminary data.</text>
</comment>
<name>A0A0B2JXH9_9FIRM</name>
<dbReference type="Proteomes" id="UP000030993">
    <property type="component" value="Unassembled WGS sequence"/>
</dbReference>
<sequence length="128" mass="14061">MSKYTEAAQVLRDDTSLHYNCAQSVLIPFAEEMGLTKEQAFNLGFNFGGGMKRASVCGAVTAGLMVLGMHGVNDVKILSEYHNAIKANHDDVLDCGDLLRVSKEKGIEKKTHCDALIKEVIELVEKYI</sequence>
<dbReference type="Pfam" id="PF09719">
    <property type="entry name" value="C_GCAxxG_C_C"/>
    <property type="match status" value="1"/>
</dbReference>
<proteinExistence type="predicted"/>
<dbReference type="eggNOG" id="ENOG5032WSQ">
    <property type="taxonomic scope" value="Bacteria"/>
</dbReference>
<dbReference type="STRING" id="82374.NZ47_05745"/>
<organism evidence="1 2">
    <name type="scientific">Anaerovibrio lipolyticus</name>
    <dbReference type="NCBI Taxonomy" id="82374"/>
    <lineage>
        <taxon>Bacteria</taxon>
        <taxon>Bacillati</taxon>
        <taxon>Bacillota</taxon>
        <taxon>Negativicutes</taxon>
        <taxon>Selenomonadales</taxon>
        <taxon>Selenomonadaceae</taxon>
        <taxon>Anaerovibrio</taxon>
    </lineage>
</organism>
<dbReference type="AlphaFoldDB" id="A0A0B2JXH9"/>
<evidence type="ECO:0000313" key="2">
    <source>
        <dbReference type="Proteomes" id="UP000030993"/>
    </source>
</evidence>
<protein>
    <submittedName>
        <fullName evidence="1">Uncharacterized protein</fullName>
    </submittedName>
</protein>
<dbReference type="RefSeq" id="WP_039207438.1">
    <property type="nucleotide sequence ID" value="NZ_JSCE01000117.1"/>
</dbReference>
<dbReference type="InterPro" id="IPR010181">
    <property type="entry name" value="CGCAxxGCC_motif"/>
</dbReference>